<keyword evidence="2" id="KW-1185">Reference proteome</keyword>
<comment type="caution">
    <text evidence="1">The sequence shown here is derived from an EMBL/GenBank/DDBJ whole genome shotgun (WGS) entry which is preliminary data.</text>
</comment>
<evidence type="ECO:0000313" key="2">
    <source>
        <dbReference type="Proteomes" id="UP000266861"/>
    </source>
</evidence>
<protein>
    <submittedName>
        <fullName evidence="1">Uncharacterized protein</fullName>
    </submittedName>
</protein>
<name>A0A397JMW4_9GLOM</name>
<accession>A0A397JMW4</accession>
<proteinExistence type="predicted"/>
<dbReference type="Proteomes" id="UP000266861">
    <property type="component" value="Unassembled WGS sequence"/>
</dbReference>
<gene>
    <name evidence="1" type="ORF">Glove_50g109</name>
</gene>
<dbReference type="OrthoDB" id="2491725at2759"/>
<evidence type="ECO:0000313" key="1">
    <source>
        <dbReference type="EMBL" id="RHZ86504.1"/>
    </source>
</evidence>
<organism evidence="1 2">
    <name type="scientific">Diversispora epigaea</name>
    <dbReference type="NCBI Taxonomy" id="1348612"/>
    <lineage>
        <taxon>Eukaryota</taxon>
        <taxon>Fungi</taxon>
        <taxon>Fungi incertae sedis</taxon>
        <taxon>Mucoromycota</taxon>
        <taxon>Glomeromycotina</taxon>
        <taxon>Glomeromycetes</taxon>
        <taxon>Diversisporales</taxon>
        <taxon>Diversisporaceae</taxon>
        <taxon>Diversispora</taxon>
    </lineage>
</organism>
<dbReference type="EMBL" id="PQFF01000047">
    <property type="protein sequence ID" value="RHZ86504.1"/>
    <property type="molecule type" value="Genomic_DNA"/>
</dbReference>
<sequence length="297" mass="34564">MSTSLSVEAYIVSCKRNTNHTVISGTAGYRKSQTECVIFSYKYFPQTSMKHIDNFFERDIVNITGKFTYVQNDQFLPDGIFVVIHQATLQRKASSINDLRCSIPFITFSCQLSLNTKNQPIMYNQNETSFINTYSSIYCHSSSSFRDHYFTLSYKSSNPYFRTIWWNKATLYSINGFLNDIFLEDEKIIFLIEICAVDHVSLNSLKRSPIISQVKEKEEKKEKEEDNKDDIDEYLETKKTAKKRKNMDSAEMLPYATTTFPITTPYVNMTINIPCFSHYPHNTHNTHNTHNSHNSRN</sequence>
<dbReference type="AlphaFoldDB" id="A0A397JMW4"/>
<reference evidence="1 2" key="1">
    <citation type="submission" date="2018-08" db="EMBL/GenBank/DDBJ databases">
        <title>Genome and evolution of the arbuscular mycorrhizal fungus Diversispora epigaea (formerly Glomus versiforme) and its bacterial endosymbionts.</title>
        <authorList>
            <person name="Sun X."/>
            <person name="Fei Z."/>
            <person name="Harrison M."/>
        </authorList>
    </citation>
    <scope>NUCLEOTIDE SEQUENCE [LARGE SCALE GENOMIC DNA]</scope>
    <source>
        <strain evidence="1 2">IT104</strain>
    </source>
</reference>